<name>A0A517VML9_9PLAN</name>
<dbReference type="AlphaFoldDB" id="A0A517VML9"/>
<proteinExistence type="predicted"/>
<dbReference type="KEGG" id="gax:Pan161_59630"/>
<dbReference type="RefSeq" id="WP_145232183.1">
    <property type="nucleotide sequence ID" value="NZ_CP036343.1"/>
</dbReference>
<evidence type="ECO:0000313" key="2">
    <source>
        <dbReference type="Proteomes" id="UP000316855"/>
    </source>
</evidence>
<organism evidence="1 2">
    <name type="scientific">Gimesia algae</name>
    <dbReference type="NCBI Taxonomy" id="2527971"/>
    <lineage>
        <taxon>Bacteria</taxon>
        <taxon>Pseudomonadati</taxon>
        <taxon>Planctomycetota</taxon>
        <taxon>Planctomycetia</taxon>
        <taxon>Planctomycetales</taxon>
        <taxon>Planctomycetaceae</taxon>
        <taxon>Gimesia</taxon>
    </lineage>
</organism>
<evidence type="ECO:0000313" key="1">
    <source>
        <dbReference type="EMBL" id="QDT94268.1"/>
    </source>
</evidence>
<dbReference type="EMBL" id="CP036343">
    <property type="protein sequence ID" value="QDT94268.1"/>
    <property type="molecule type" value="Genomic_DNA"/>
</dbReference>
<gene>
    <name evidence="1" type="ORF">Pan161_59630</name>
</gene>
<reference evidence="1 2" key="1">
    <citation type="submission" date="2019-02" db="EMBL/GenBank/DDBJ databases">
        <title>Deep-cultivation of Planctomycetes and their phenomic and genomic characterization uncovers novel biology.</title>
        <authorList>
            <person name="Wiegand S."/>
            <person name="Jogler M."/>
            <person name="Boedeker C."/>
            <person name="Pinto D."/>
            <person name="Vollmers J."/>
            <person name="Rivas-Marin E."/>
            <person name="Kohn T."/>
            <person name="Peeters S.H."/>
            <person name="Heuer A."/>
            <person name="Rast P."/>
            <person name="Oberbeckmann S."/>
            <person name="Bunk B."/>
            <person name="Jeske O."/>
            <person name="Meyerdierks A."/>
            <person name="Storesund J.E."/>
            <person name="Kallscheuer N."/>
            <person name="Luecker S."/>
            <person name="Lage O.M."/>
            <person name="Pohl T."/>
            <person name="Merkel B.J."/>
            <person name="Hornburger P."/>
            <person name="Mueller R.-W."/>
            <person name="Bruemmer F."/>
            <person name="Labrenz M."/>
            <person name="Spormann A.M."/>
            <person name="Op den Camp H."/>
            <person name="Overmann J."/>
            <person name="Amann R."/>
            <person name="Jetten M.S.M."/>
            <person name="Mascher T."/>
            <person name="Medema M.H."/>
            <person name="Devos D.P."/>
            <person name="Kaster A.-K."/>
            <person name="Ovreas L."/>
            <person name="Rohde M."/>
            <person name="Galperin M.Y."/>
            <person name="Jogler C."/>
        </authorList>
    </citation>
    <scope>NUCLEOTIDE SEQUENCE [LARGE SCALE GENOMIC DNA]</scope>
    <source>
        <strain evidence="1 2">Pan161</strain>
    </source>
</reference>
<protein>
    <submittedName>
        <fullName evidence="1">Uncharacterized protein</fullName>
    </submittedName>
</protein>
<sequence length="139" mass="15683">MSSVDTIAKAIAVELNTEFDGDFVSTVEYTIDDALENVTELKAIVLPREETTEVLNRKSNKVTFTVDVAVMQPAPAGLTPDEILAKLVQPRTVRDYLDRRKQDGASWRLSTLNTTYSYDSLKRLRVLMTVIHNEYEVTT</sequence>
<dbReference type="Proteomes" id="UP000316855">
    <property type="component" value="Chromosome"/>
</dbReference>
<keyword evidence="2" id="KW-1185">Reference proteome</keyword>
<accession>A0A517VML9</accession>